<reference evidence="1" key="1">
    <citation type="submission" date="2024-09" db="EMBL/GenBank/DDBJ databases">
        <title>Black Yeasts Isolated from many extreme environments.</title>
        <authorList>
            <person name="Coleine C."/>
            <person name="Stajich J.E."/>
            <person name="Selbmann L."/>
        </authorList>
    </citation>
    <scope>NUCLEOTIDE SEQUENCE</scope>
    <source>
        <strain evidence="1">CCFEE 5737</strain>
    </source>
</reference>
<dbReference type="EMBL" id="JAWDJW010000585">
    <property type="protein sequence ID" value="KAK3080403.1"/>
    <property type="molecule type" value="Genomic_DNA"/>
</dbReference>
<evidence type="ECO:0000313" key="1">
    <source>
        <dbReference type="EMBL" id="KAK3080403.1"/>
    </source>
</evidence>
<name>A0ACC3DUS1_9PEZI</name>
<comment type="caution">
    <text evidence="1">The sequence shown here is derived from an EMBL/GenBank/DDBJ whole genome shotgun (WGS) entry which is preliminary data.</text>
</comment>
<protein>
    <submittedName>
        <fullName evidence="1">Uncharacterized protein</fullName>
    </submittedName>
</protein>
<keyword evidence="2" id="KW-1185">Reference proteome</keyword>
<gene>
    <name evidence="1" type="ORF">LTS18_001738</name>
</gene>
<accession>A0ACC3DUS1</accession>
<evidence type="ECO:0000313" key="2">
    <source>
        <dbReference type="Proteomes" id="UP001186974"/>
    </source>
</evidence>
<proteinExistence type="predicted"/>
<sequence>MVKFRRSMKSDKTNSTPSSISIPAKDAIAIIPPKKVIKAMHDYQAPDTSSNSGYLSFSQGDFLHVVGRETDEDWYEACNPLQGTRGLVPAKYFEIVGKTVRDSGGSTTSGPPLSAPMSNGHDSGYAENSTSPGVISNNGSNGGIDGAVQPMRMSQALRKGTGAMVYGVVVYDFKAERPDELDAKEGEAIIVIAQSNPEWFVAKPITRLGGPGLIPVSFIEIRDMATGAAVPDPQEAIRRAGVPRVEEWKRMAAEYKNGSIPLGKLDSNQAQMQQGMERMSLGNRSQFETNSYSSGQPNGRGYSGQNQYAQSQSQSQSPRLLAPLNASVPRYMFADDIFWFVVETQMEDGKHWELQRLYQDFYDLQINLIQEFPHEAGNVEGYNRSLPYMPGPVTYVTDNISNGRRANLDEYIRNLLQLPSHITQGYLVRKFFAPRENDWELLPEQAGAGRNGKRDSEESRGSISDPNSAPVSQQSSSANLNAANNSSAARYGEPHPAQHQRSQASISSLQGQGHYRSNSQQGLGAPAASSASASMHRQNSSLTQTSSANSLSNAPIPSNAVAQQQPPPPQQQQQQQQQQQGRQQAQQQTATKIKVWFEQDNCVVIRMPPSFSFADLYKKIRERRSLERIDDGGGEGEGEGEAELLISYRDERRGTLERVSGDEELREAMGRVGVGKLVLDVSVVS</sequence>
<organism evidence="1 2">
    <name type="scientific">Coniosporium uncinatum</name>
    <dbReference type="NCBI Taxonomy" id="93489"/>
    <lineage>
        <taxon>Eukaryota</taxon>
        <taxon>Fungi</taxon>
        <taxon>Dikarya</taxon>
        <taxon>Ascomycota</taxon>
        <taxon>Pezizomycotina</taxon>
        <taxon>Dothideomycetes</taxon>
        <taxon>Dothideomycetes incertae sedis</taxon>
        <taxon>Coniosporium</taxon>
    </lineage>
</organism>
<dbReference type="Proteomes" id="UP001186974">
    <property type="component" value="Unassembled WGS sequence"/>
</dbReference>